<organism evidence="2 3">
    <name type="scientific">Candidatus Scatousia excrementipullorum</name>
    <dbReference type="NCBI Taxonomy" id="2840936"/>
    <lineage>
        <taxon>Bacteria</taxon>
        <taxon>Candidatus Scatousia</taxon>
    </lineage>
</organism>
<sequence>MIDTINGINGKVFNGNSNYSRKIDINYNVDEELISKLLGKDKEKAEKPKIKLPELPEPQDIV</sequence>
<protein>
    <submittedName>
        <fullName evidence="2">Uncharacterized protein</fullName>
    </submittedName>
</protein>
<feature type="compositionally biased region" description="Basic and acidic residues" evidence="1">
    <location>
        <begin position="42"/>
        <end position="54"/>
    </location>
</feature>
<comment type="caution">
    <text evidence="2">The sequence shown here is derived from an EMBL/GenBank/DDBJ whole genome shotgun (WGS) entry which is preliminary data.</text>
</comment>
<proteinExistence type="predicted"/>
<feature type="region of interest" description="Disordered" evidence="1">
    <location>
        <begin position="42"/>
        <end position="62"/>
    </location>
</feature>
<dbReference type="EMBL" id="JADIND010000003">
    <property type="protein sequence ID" value="MBO8429769.1"/>
    <property type="molecule type" value="Genomic_DNA"/>
</dbReference>
<gene>
    <name evidence="2" type="ORF">IAC76_00110</name>
</gene>
<reference evidence="2" key="1">
    <citation type="submission" date="2020-10" db="EMBL/GenBank/DDBJ databases">
        <authorList>
            <person name="Gilroy R."/>
        </authorList>
    </citation>
    <scope>NUCLEOTIDE SEQUENCE</scope>
    <source>
        <strain evidence="2">10192</strain>
    </source>
</reference>
<accession>A0A9D9GYS7</accession>
<name>A0A9D9GYS7_9BACT</name>
<dbReference type="AlphaFoldDB" id="A0A9D9GYS7"/>
<reference evidence="2" key="2">
    <citation type="journal article" date="2021" name="PeerJ">
        <title>Extensive microbial diversity within the chicken gut microbiome revealed by metagenomics and culture.</title>
        <authorList>
            <person name="Gilroy R."/>
            <person name="Ravi A."/>
            <person name="Getino M."/>
            <person name="Pursley I."/>
            <person name="Horton D.L."/>
            <person name="Alikhan N.F."/>
            <person name="Baker D."/>
            <person name="Gharbi K."/>
            <person name="Hall N."/>
            <person name="Watson M."/>
            <person name="Adriaenssens E.M."/>
            <person name="Foster-Nyarko E."/>
            <person name="Jarju S."/>
            <person name="Secka A."/>
            <person name="Antonio M."/>
            <person name="Oren A."/>
            <person name="Chaudhuri R.R."/>
            <person name="La Ragione R."/>
            <person name="Hildebrand F."/>
            <person name="Pallen M.J."/>
        </authorList>
    </citation>
    <scope>NUCLEOTIDE SEQUENCE</scope>
    <source>
        <strain evidence="2">10192</strain>
    </source>
</reference>
<evidence type="ECO:0000313" key="3">
    <source>
        <dbReference type="Proteomes" id="UP000823632"/>
    </source>
</evidence>
<feature type="non-terminal residue" evidence="2">
    <location>
        <position position="62"/>
    </location>
</feature>
<dbReference type="Proteomes" id="UP000823632">
    <property type="component" value="Unassembled WGS sequence"/>
</dbReference>
<evidence type="ECO:0000256" key="1">
    <source>
        <dbReference type="SAM" id="MobiDB-lite"/>
    </source>
</evidence>
<evidence type="ECO:0000313" key="2">
    <source>
        <dbReference type="EMBL" id="MBO8429769.1"/>
    </source>
</evidence>